<feature type="domain" description="SpaA-like prealbumin fold" evidence="8">
    <location>
        <begin position="1128"/>
        <end position="1219"/>
    </location>
</feature>
<sequence length="1999" mass="205770">MFSRTFVRTSGGVRRGLREQRTTERKIALQKRWWVGGLAAIVAGSLVFTGVSPAVAEEVTPSDTATTEQAAPTEETAPDATTPAPEEPAVEEPAAEAPPAEDPAPPTEPTETETEVTDAAKQADAAPEVAPEVQTLAAEDIGLLALPCEGWPVAGSPVAGFEIDGNLCLDGDGTLDWATVGGQPVADDGYDDSTQFTQGASENDWPWTLAQTQGQNAQGKSDIGNVYAYTQTVGGDIYAYLGFERAENTGSVSYHVELNQLANSFGPVPNRTVGDLRLTIEQTGNNTIALVDAEVWDGDSWESLGSTGGFVGQVNQGDIDNLSGEVREAGTFAEIAINITDLFEGEGCSGNFGVLNVRSSASPEDTSALSDWVAPISVNVPSTCATLTIFKTDPDGGPLAGAEFSISPNPVTGTGSTTGTTNAKGEIVFSGNVLPGQYTITETAAPPGYLLDTTPQVVTLGDAESKTVTFVDPLGSVSWLKHDRAGQLLGGATFAITATGGAAAAAPWADDFPMTVVDNGLNDADPDAGEILVEDLPTGDYSVAETAAPANYVLDPTPKAFSITQEAPHPSIQTPFVNTPFASVTLTKVWVNSFAGDQADIAIGGDAAANGTSTAPTNGPVIQVAVAPGSDLTLAETLAGTNAGLYTSTLSCVGATVSNNTGTAGAISVPDYPASQNGVQCTFTNTAVERTVTLQKRWVDAIEGDTAELNAGGDVATSTATGAPGTVTDIVNVAEATVRVGDSVALSEILAGTGTYSSVYECSAGTTTGTGTGTSFSLTVPNEDVVCTFTNTAQAATVTLVKQWVNAFANDEADLSITGAKTDAETSVATEGNSTDNAHAATVSVRLGEKVTLSETLPNTNTGDYTTTWSCSDNTNGTGTSIPEITVSQDVTCTIVNTAKEIDVSVDKKWVNAFEGDSATLSIDGQTGESIATGVMQQLDTDVVTATVRVGDEVTVGEVFGDNQGTYDTSIVCTGVEETVDGLSASFTAPDGDVVCTFTNTAKTVDVTLEKAWIDGVTGDSATLSADLASGDPVTDVSTVTAETGPTFTDGVNVVTIPVRVGDTVAMSETVEGIGTYTSTYACTVQGTTGDGTGRSFSLTVPDSDVVCTFTNAAQKATITLIKQWVNAFAGDEADLSITGAATDASTSVATEGNSTDNANAATVTVRLGEKVTLSESLPNTNTGEYSSTWSCSDNANGTGTSIPEITVTGPVTCTIVNTAKEIDVTVDKVWVNAFAGDSATLSIDGTTGESIATGVAGSETDAGVVTETVRIGDEVTVSEVLGDNQGMYDTMIACTGADETVTDLSATFTAVDADVVCTFTNTAKTVDVTLYKKWIDGLTGDTATLSADPATGDSASDVSTVIAETGPTFTDTANAVTVEVRVGDVVDMAEVVEGDGVYVSTFACEYGTTTSDDPTNRSFQLEVTGDQDIECWFVNESQTAKVHLVKTWVNGQAGDTAELSIDADTTVTDTSTSTGTVGEFTDVANAIVADATIGSEVTVEELIEVVAGDPADYTSGLMCWTEGDTVVLDVDAREGSFTMPDEIVWCEFVNTAERPTLSLVKVVDGAPVSDTNWQLFGTPEEGDVVTNPAGGDVAPTPVLPGDPFALTEEVIGDMAGLDEFEMGMWSCVSDDSGAIALTDSEPGAAMLRGLDKGEHVVCTIVNEHVDQGIEFDKELVGSVQNEDGSWTVTYEIIVRNNSVVVPVEYDLIDTLDEVPGIEYTSASWTGPTSGSFDLDSSLTADLAVGQELAPRVDGSQDVYTVVVDLEVHAPAVQAGPCEEGGDGIGIVNTATVTAGEHSDTDDACGTVHYDDLDIEKTASSLPEGGTVKPGDTFDYVLTVTSNGTRDAVDAIVRDEIPEGLKVTAVAMPEGWVNENAPDLVDADNVLSVRVPAFGVDDVAEIVVTVEVVAAKAGGTIVNTACVATELDRNPDNDCSTVEVPVRPAPPAPPAPPVPPVLPATGGGQPAPILVVMGLLAMLTGATALVVARRRRGEAAAQL</sequence>
<keyword evidence="5" id="KW-0472">Membrane</keyword>
<dbReference type="RefSeq" id="WP_168912877.1">
    <property type="nucleotide sequence ID" value="NZ_JABACI010000003.1"/>
</dbReference>
<dbReference type="InterPro" id="IPR001434">
    <property type="entry name" value="OmcB-like_DUF11"/>
</dbReference>
<evidence type="ECO:0000313" key="10">
    <source>
        <dbReference type="Proteomes" id="UP001429745"/>
    </source>
</evidence>
<keyword evidence="5" id="KW-1133">Transmembrane helix</keyword>
<evidence type="ECO:0000256" key="4">
    <source>
        <dbReference type="SAM" id="MobiDB-lite"/>
    </source>
</evidence>
<dbReference type="InterPro" id="IPR041033">
    <property type="entry name" value="SpaA_PFL_dom_1"/>
</dbReference>
<evidence type="ECO:0000256" key="1">
    <source>
        <dbReference type="ARBA" id="ARBA00007257"/>
    </source>
</evidence>
<feature type="domain" description="DUF11" evidence="6">
    <location>
        <begin position="1812"/>
        <end position="1940"/>
    </location>
</feature>
<evidence type="ECO:0000259" key="6">
    <source>
        <dbReference type="Pfam" id="PF01345"/>
    </source>
</evidence>
<evidence type="ECO:0000256" key="2">
    <source>
        <dbReference type="ARBA" id="ARBA00022525"/>
    </source>
</evidence>
<keyword evidence="3" id="KW-0732">Signal</keyword>
<evidence type="ECO:0000259" key="7">
    <source>
        <dbReference type="Pfam" id="PF17802"/>
    </source>
</evidence>
<name>A0ABX1KCM6_9MICO</name>
<feature type="domain" description="SpaA-like prealbumin fold" evidence="8">
    <location>
        <begin position="1591"/>
        <end position="1664"/>
    </location>
</feature>
<feature type="domain" description="SpaA-like prealbumin fold" evidence="8">
    <location>
        <begin position="712"/>
        <end position="793"/>
    </location>
</feature>
<feature type="compositionally biased region" description="Low complexity" evidence="4">
    <location>
        <begin position="63"/>
        <end position="84"/>
    </location>
</feature>
<evidence type="ECO:0000256" key="3">
    <source>
        <dbReference type="ARBA" id="ARBA00022729"/>
    </source>
</evidence>
<protein>
    <submittedName>
        <fullName evidence="9">DUF11 domain-containing protein</fullName>
    </submittedName>
</protein>
<dbReference type="Pfam" id="PF17802">
    <property type="entry name" value="SpaA"/>
    <property type="match status" value="2"/>
</dbReference>
<comment type="caution">
    <text evidence="9">The sequence shown here is derived from an EMBL/GenBank/DDBJ whole genome shotgun (WGS) entry which is preliminary data.</text>
</comment>
<evidence type="ECO:0000313" key="9">
    <source>
        <dbReference type="EMBL" id="NLP84380.1"/>
    </source>
</evidence>
<dbReference type="InterPro" id="IPR048834">
    <property type="entry name" value="SpaA_pre-album"/>
</dbReference>
<feature type="domain" description="SpaA-like prealbumin fold" evidence="8">
    <location>
        <begin position="1455"/>
        <end position="1552"/>
    </location>
</feature>
<feature type="region of interest" description="Disordered" evidence="4">
    <location>
        <begin position="1"/>
        <end position="23"/>
    </location>
</feature>
<keyword evidence="5" id="KW-0812">Transmembrane</keyword>
<proteinExistence type="inferred from homology"/>
<evidence type="ECO:0000256" key="5">
    <source>
        <dbReference type="SAM" id="Phobius"/>
    </source>
</evidence>
<dbReference type="EMBL" id="JABACI010000003">
    <property type="protein sequence ID" value="NLP84380.1"/>
    <property type="molecule type" value="Genomic_DNA"/>
</dbReference>
<feature type="transmembrane region" description="Helical" evidence="5">
    <location>
        <begin position="1967"/>
        <end position="1988"/>
    </location>
</feature>
<dbReference type="Pfam" id="PF20674">
    <property type="entry name" value="SpaA_3"/>
    <property type="match status" value="7"/>
</dbReference>
<feature type="domain" description="SpaA-like prealbumin fold" evidence="7">
    <location>
        <begin position="475"/>
        <end position="567"/>
    </location>
</feature>
<keyword evidence="2" id="KW-0964">Secreted</keyword>
<reference evidence="9 10" key="1">
    <citation type="submission" date="2020-04" db="EMBL/GenBank/DDBJ databases">
        <title>CFH 90308 Microbacterium sp.</title>
        <authorList>
            <person name="Nie G."/>
            <person name="Ming H."/>
            <person name="Xia T."/>
        </authorList>
    </citation>
    <scope>NUCLEOTIDE SEQUENCE [LARGE SCALE GENOMIC DNA]</scope>
    <source>
        <strain evidence="9 10">CFH 90308</strain>
    </source>
</reference>
<dbReference type="PANTHER" id="PTHR36108">
    <property type="entry name" value="COLOSSIN-B-RELATED"/>
    <property type="match status" value="1"/>
</dbReference>
<accession>A0ABX1KCM6</accession>
<feature type="region of interest" description="Disordered" evidence="4">
    <location>
        <begin position="58"/>
        <end position="130"/>
    </location>
</feature>
<comment type="similarity">
    <text evidence="1">Belongs to the serine-aspartate repeat-containing protein (SDr) family.</text>
</comment>
<dbReference type="InterPro" id="IPR047589">
    <property type="entry name" value="DUF11_rpt"/>
</dbReference>
<feature type="transmembrane region" description="Helical" evidence="5">
    <location>
        <begin position="33"/>
        <end position="56"/>
    </location>
</feature>
<dbReference type="Pfam" id="PF01345">
    <property type="entry name" value="DUF11"/>
    <property type="match status" value="1"/>
</dbReference>
<feature type="domain" description="SpaA-like prealbumin fold" evidence="8">
    <location>
        <begin position="1037"/>
        <end position="1113"/>
    </location>
</feature>
<dbReference type="NCBIfam" id="TIGR01451">
    <property type="entry name" value="B_ant_repeat"/>
    <property type="match status" value="1"/>
</dbReference>
<dbReference type="InterPro" id="IPR013783">
    <property type="entry name" value="Ig-like_fold"/>
</dbReference>
<dbReference type="Proteomes" id="UP001429745">
    <property type="component" value="Unassembled WGS sequence"/>
</dbReference>
<dbReference type="PANTHER" id="PTHR36108:SF13">
    <property type="entry name" value="COLOSSIN-B-RELATED"/>
    <property type="match status" value="1"/>
</dbReference>
<organism evidence="9 10">
    <name type="scientific">Microbacterium salsuginis</name>
    <dbReference type="NCBI Taxonomy" id="2722803"/>
    <lineage>
        <taxon>Bacteria</taxon>
        <taxon>Bacillati</taxon>
        <taxon>Actinomycetota</taxon>
        <taxon>Actinomycetes</taxon>
        <taxon>Micrococcales</taxon>
        <taxon>Microbacteriaceae</taxon>
        <taxon>Microbacterium</taxon>
    </lineage>
</organism>
<feature type="domain" description="SpaA-like prealbumin fold" evidence="7">
    <location>
        <begin position="386"/>
        <end position="471"/>
    </location>
</feature>
<gene>
    <name evidence="9" type="ORF">HF576_10995</name>
</gene>
<feature type="domain" description="SpaA-like prealbumin fold" evidence="8">
    <location>
        <begin position="606"/>
        <end position="687"/>
    </location>
</feature>
<dbReference type="NCBIfam" id="TIGR01167">
    <property type="entry name" value="LPXTG_anchor"/>
    <property type="match status" value="1"/>
</dbReference>
<dbReference type="Gene3D" id="2.60.40.10">
    <property type="entry name" value="Immunoglobulins"/>
    <property type="match status" value="2"/>
</dbReference>
<feature type="domain" description="SpaA-like prealbumin fold" evidence="8">
    <location>
        <begin position="800"/>
        <end position="898"/>
    </location>
</feature>
<evidence type="ECO:0000259" key="8">
    <source>
        <dbReference type="Pfam" id="PF20674"/>
    </source>
</evidence>
<keyword evidence="10" id="KW-1185">Reference proteome</keyword>
<dbReference type="SUPFAM" id="SSF49478">
    <property type="entry name" value="Cna protein B-type domain"/>
    <property type="match status" value="1"/>
</dbReference>